<comment type="caution">
    <text evidence="1">The sequence shown here is derived from an EMBL/GenBank/DDBJ whole genome shotgun (WGS) entry which is preliminary data.</text>
</comment>
<dbReference type="EMBL" id="VIKS01000006">
    <property type="protein sequence ID" value="TQV87660.1"/>
    <property type="molecule type" value="Genomic_DNA"/>
</dbReference>
<protein>
    <submittedName>
        <fullName evidence="1">TM0106 family RecB-like putative nuclease</fullName>
    </submittedName>
</protein>
<evidence type="ECO:0000313" key="2">
    <source>
        <dbReference type="Proteomes" id="UP000315439"/>
    </source>
</evidence>
<sequence length="333" mass="38711">MSLVNLNANQIINQKYFQAVLECDLKAYLLKFEECNAVENEYSLILKENLNNQKSTYLKMLRLGEREVRQFSPSEFEKMTPLLVNASLNTKSLSAYCDSLHLVKDRKSGVDYYQASLLIPRAKLTRNDKKVLAYIAFVLSKLTKYVPPKGVLVDSKLKCHKVSTDKLYGEVEKKVDYLIELFMRKEPPELHLNSHCQYCCFQERCFNLAKGSDHLSLLSGISSKEIRRLNKRGIFTVTQYSYVYRYRKRNSDSIGIKYSTSLKALACRTQKTYIVDKPKLPNKHVQIYFDVESVPERNFFYLIGTVVVTDESKASYSFWADSEHDEYSIFLKF</sequence>
<dbReference type="AlphaFoldDB" id="A0A545UDW3"/>
<gene>
    <name evidence="1" type="ORF">FLL46_09745</name>
</gene>
<keyword evidence="2" id="KW-1185">Reference proteome</keyword>
<dbReference type="NCBIfam" id="TIGR03491">
    <property type="entry name" value="TM0106 family RecB-like putative nuclease"/>
    <property type="match status" value="1"/>
</dbReference>
<dbReference type="RefSeq" id="WP_210418660.1">
    <property type="nucleotide sequence ID" value="NZ_ML660163.1"/>
</dbReference>
<organism evidence="1 2">
    <name type="scientific">Aliikangiella coralliicola</name>
    <dbReference type="NCBI Taxonomy" id="2592383"/>
    <lineage>
        <taxon>Bacteria</taxon>
        <taxon>Pseudomonadati</taxon>
        <taxon>Pseudomonadota</taxon>
        <taxon>Gammaproteobacteria</taxon>
        <taxon>Oceanospirillales</taxon>
        <taxon>Pleioneaceae</taxon>
        <taxon>Aliikangiella</taxon>
    </lineage>
</organism>
<evidence type="ECO:0000313" key="1">
    <source>
        <dbReference type="EMBL" id="TQV87660.1"/>
    </source>
</evidence>
<reference evidence="1 2" key="1">
    <citation type="submission" date="2019-07" db="EMBL/GenBank/DDBJ databases">
        <title>Draft genome for Aliikangiella sp. M105.</title>
        <authorList>
            <person name="Wang G."/>
        </authorList>
    </citation>
    <scope>NUCLEOTIDE SEQUENCE [LARGE SCALE GENOMIC DNA]</scope>
    <source>
        <strain evidence="1 2">M105</strain>
    </source>
</reference>
<name>A0A545UDW3_9GAMM</name>
<feature type="non-terminal residue" evidence="1">
    <location>
        <position position="333"/>
    </location>
</feature>
<accession>A0A545UDW3</accession>
<dbReference type="InterPro" id="IPR019993">
    <property type="entry name" value="RecB_nuclease_TM0106_put"/>
</dbReference>
<proteinExistence type="predicted"/>
<dbReference type="Proteomes" id="UP000315439">
    <property type="component" value="Unassembled WGS sequence"/>
</dbReference>